<dbReference type="AlphaFoldDB" id="A0A0A9A2D3"/>
<reference evidence="1" key="2">
    <citation type="journal article" date="2015" name="Data Brief">
        <title>Shoot transcriptome of the giant reed, Arundo donax.</title>
        <authorList>
            <person name="Barrero R.A."/>
            <person name="Guerrero F.D."/>
            <person name="Moolhuijzen P."/>
            <person name="Goolsby J.A."/>
            <person name="Tidwell J."/>
            <person name="Bellgard S.E."/>
            <person name="Bellgard M.I."/>
        </authorList>
    </citation>
    <scope>NUCLEOTIDE SEQUENCE</scope>
    <source>
        <tissue evidence="1">Shoot tissue taken approximately 20 cm above the soil surface</tissue>
    </source>
</reference>
<reference evidence="1" key="1">
    <citation type="submission" date="2014-09" db="EMBL/GenBank/DDBJ databases">
        <authorList>
            <person name="Magalhaes I.L.F."/>
            <person name="Oliveira U."/>
            <person name="Santos F.R."/>
            <person name="Vidigal T.H.D.A."/>
            <person name="Brescovit A.D."/>
            <person name="Santos A.J."/>
        </authorList>
    </citation>
    <scope>NUCLEOTIDE SEQUENCE</scope>
    <source>
        <tissue evidence="1">Shoot tissue taken approximately 20 cm above the soil surface</tissue>
    </source>
</reference>
<sequence length="59" mass="6725">MMKATELGMKCQRIATFLFLLDYIPLLYSSSPQSTQRSSYPLQTNNLSCIHIHTNTTSQ</sequence>
<name>A0A0A9A2D3_ARUDO</name>
<proteinExistence type="predicted"/>
<organism evidence="1">
    <name type="scientific">Arundo donax</name>
    <name type="common">Giant reed</name>
    <name type="synonym">Donax arundinaceus</name>
    <dbReference type="NCBI Taxonomy" id="35708"/>
    <lineage>
        <taxon>Eukaryota</taxon>
        <taxon>Viridiplantae</taxon>
        <taxon>Streptophyta</taxon>
        <taxon>Embryophyta</taxon>
        <taxon>Tracheophyta</taxon>
        <taxon>Spermatophyta</taxon>
        <taxon>Magnoliopsida</taxon>
        <taxon>Liliopsida</taxon>
        <taxon>Poales</taxon>
        <taxon>Poaceae</taxon>
        <taxon>PACMAD clade</taxon>
        <taxon>Arundinoideae</taxon>
        <taxon>Arundineae</taxon>
        <taxon>Arundo</taxon>
    </lineage>
</organism>
<accession>A0A0A9A2D3</accession>
<evidence type="ECO:0000313" key="1">
    <source>
        <dbReference type="EMBL" id="JAD43140.1"/>
    </source>
</evidence>
<dbReference type="EMBL" id="GBRH01254755">
    <property type="protein sequence ID" value="JAD43140.1"/>
    <property type="molecule type" value="Transcribed_RNA"/>
</dbReference>
<protein>
    <submittedName>
        <fullName evidence="1">Uncharacterized protein</fullName>
    </submittedName>
</protein>